<evidence type="ECO:0000313" key="2">
    <source>
        <dbReference type="WBParaSite" id="L893_g24445.t1"/>
    </source>
</evidence>
<evidence type="ECO:0000313" key="1">
    <source>
        <dbReference type="Proteomes" id="UP000095287"/>
    </source>
</evidence>
<accession>A0A1I7ZAD0</accession>
<sequence length="176" mass="20290">MDTVPWRFIEGVCLRVNRPTLEKSALMPSRWGAESKRTSDKIHLLRVVVNNRHGKLCAAAQPMWSEDDDNLDVFPTDVHGGFEDFDGVVPLDTVNPRFLTSFSIYESNGWPPEDSGYQEITLDHLQRLVHFIRPARRERHPPRWDCRSTSSMILVHDLKISAKLLSMRLPVDQLIM</sequence>
<organism evidence="1 2">
    <name type="scientific">Steinernema glaseri</name>
    <dbReference type="NCBI Taxonomy" id="37863"/>
    <lineage>
        <taxon>Eukaryota</taxon>
        <taxon>Metazoa</taxon>
        <taxon>Ecdysozoa</taxon>
        <taxon>Nematoda</taxon>
        <taxon>Chromadorea</taxon>
        <taxon>Rhabditida</taxon>
        <taxon>Tylenchina</taxon>
        <taxon>Panagrolaimomorpha</taxon>
        <taxon>Strongyloidoidea</taxon>
        <taxon>Steinernematidae</taxon>
        <taxon>Steinernema</taxon>
    </lineage>
</organism>
<dbReference type="Proteomes" id="UP000095287">
    <property type="component" value="Unplaced"/>
</dbReference>
<dbReference type="WBParaSite" id="L893_g24445.t1">
    <property type="protein sequence ID" value="L893_g24445.t1"/>
    <property type="gene ID" value="L893_g24445"/>
</dbReference>
<proteinExistence type="predicted"/>
<name>A0A1I7ZAD0_9BILA</name>
<reference evidence="2" key="1">
    <citation type="submission" date="2016-11" db="UniProtKB">
        <authorList>
            <consortium name="WormBaseParasite"/>
        </authorList>
    </citation>
    <scope>IDENTIFICATION</scope>
</reference>
<protein>
    <submittedName>
        <fullName evidence="2">Uncharacterized protein</fullName>
    </submittedName>
</protein>
<keyword evidence="1" id="KW-1185">Reference proteome</keyword>
<dbReference type="AlphaFoldDB" id="A0A1I7ZAD0"/>